<feature type="transmembrane region" description="Helical" evidence="6">
    <location>
        <begin position="116"/>
        <end position="135"/>
    </location>
</feature>
<evidence type="ECO:0000256" key="1">
    <source>
        <dbReference type="ARBA" id="ARBA00004141"/>
    </source>
</evidence>
<dbReference type="Pfam" id="PF01027">
    <property type="entry name" value="Bax1-I"/>
    <property type="match status" value="1"/>
</dbReference>
<organism evidence="7 8">
    <name type="scientific">Candidatus Bealeia paramacronuclearis</name>
    <dbReference type="NCBI Taxonomy" id="1921001"/>
    <lineage>
        <taxon>Bacteria</taxon>
        <taxon>Pseudomonadati</taxon>
        <taxon>Pseudomonadota</taxon>
        <taxon>Alphaproteobacteria</taxon>
        <taxon>Holosporales</taxon>
        <taxon>Holosporaceae</taxon>
        <taxon>Candidatus Bealeia</taxon>
    </lineage>
</organism>
<evidence type="ECO:0000256" key="4">
    <source>
        <dbReference type="ARBA" id="ARBA00022989"/>
    </source>
</evidence>
<feature type="transmembrane region" description="Helical" evidence="6">
    <location>
        <begin position="54"/>
        <end position="79"/>
    </location>
</feature>
<keyword evidence="8" id="KW-1185">Reference proteome</keyword>
<evidence type="ECO:0000256" key="2">
    <source>
        <dbReference type="ARBA" id="ARBA00010350"/>
    </source>
</evidence>
<accession>A0ABZ2C2H1</accession>
<keyword evidence="5 6" id="KW-0472">Membrane</keyword>
<dbReference type="Proteomes" id="UP001330434">
    <property type="component" value="Chromosome"/>
</dbReference>
<keyword evidence="3 6" id="KW-0812">Transmembrane</keyword>
<keyword evidence="4 6" id="KW-1133">Transmembrane helix</keyword>
<dbReference type="CDD" id="cd10432">
    <property type="entry name" value="BI-1-like_bacterial"/>
    <property type="match status" value="1"/>
</dbReference>
<comment type="similarity">
    <text evidence="2 6">Belongs to the BI1 family.</text>
</comment>
<feature type="transmembrane region" description="Helical" evidence="6">
    <location>
        <begin position="210"/>
        <end position="232"/>
    </location>
</feature>
<name>A0ABZ2C2H1_9PROT</name>
<protein>
    <submittedName>
        <fullName evidence="7">Bax inhibitor-1/YccA family protein</fullName>
    </submittedName>
</protein>
<evidence type="ECO:0000256" key="3">
    <source>
        <dbReference type="ARBA" id="ARBA00022692"/>
    </source>
</evidence>
<evidence type="ECO:0000256" key="6">
    <source>
        <dbReference type="RuleBase" id="RU004379"/>
    </source>
</evidence>
<dbReference type="PANTHER" id="PTHR23291">
    <property type="entry name" value="BAX INHIBITOR-RELATED"/>
    <property type="match status" value="1"/>
</dbReference>
<evidence type="ECO:0000313" key="8">
    <source>
        <dbReference type="Proteomes" id="UP001330434"/>
    </source>
</evidence>
<dbReference type="InterPro" id="IPR006214">
    <property type="entry name" value="Bax_inhibitor_1-related"/>
</dbReference>
<evidence type="ECO:0000256" key="5">
    <source>
        <dbReference type="ARBA" id="ARBA00023136"/>
    </source>
</evidence>
<feature type="transmembrane region" description="Helical" evidence="6">
    <location>
        <begin position="147"/>
        <end position="165"/>
    </location>
</feature>
<feature type="transmembrane region" description="Helical" evidence="6">
    <location>
        <begin position="31"/>
        <end position="48"/>
    </location>
</feature>
<proteinExistence type="inferred from homology"/>
<dbReference type="PANTHER" id="PTHR23291:SF50">
    <property type="entry name" value="PROTEIN LIFEGUARD 4"/>
    <property type="match status" value="1"/>
</dbReference>
<gene>
    <name evidence="7" type="ORF">Bealeia1_00074</name>
</gene>
<comment type="subcellular location">
    <subcellularLocation>
        <location evidence="1">Membrane</location>
        <topology evidence="1">Multi-pass membrane protein</topology>
    </subcellularLocation>
</comment>
<evidence type="ECO:0000313" key="7">
    <source>
        <dbReference type="EMBL" id="WVX65908.1"/>
    </source>
</evidence>
<dbReference type="RefSeq" id="WP_331256477.1">
    <property type="nucleotide sequence ID" value="NZ_CP133270.1"/>
</dbReference>
<feature type="transmembrane region" description="Helical" evidence="6">
    <location>
        <begin position="91"/>
        <end position="110"/>
    </location>
</feature>
<dbReference type="EMBL" id="CP133270">
    <property type="protein sequence ID" value="WVX65908.1"/>
    <property type="molecule type" value="Genomic_DNA"/>
</dbReference>
<reference evidence="7 8" key="1">
    <citation type="journal article" date="2024" name="Environ. Microbiol.">
        <title>Novel evolutionary insights on the interactions of the Holosporales (Alphaproteobacteria) with eukaryotic hosts from comparative genomics.</title>
        <authorList>
            <person name="Giovannini M."/>
            <person name="Petroni G."/>
            <person name="Castelli M."/>
        </authorList>
    </citation>
    <scope>NUCLEOTIDE SEQUENCE [LARGE SCALE GENOMIC DNA]</scope>
    <source>
        <strain evidence="7 8">US_Bl 15I1</strain>
    </source>
</reference>
<sequence length="236" mass="25901">MKNRFENQTIRRANDSALGYDAGLRAYMLKVYNYMALGLGLTGGVAFVSATTSAILAVVMPLMWVFMLAPLALVFFLSFRIDKISFSTAQTVFWLYATLNGVAFSILFLAYTGDSIARVFFITAGTFGAMSLYGYTTQKDLTGWGSFLFMGLIGIILASVVNIFVGSSPLQFLISIGGVVIFTGLTAYDTQVIKEGYVQGFDDEVSGKQAIFGALRLYLDFINLFISLLRLLGDRR</sequence>